<keyword evidence="3" id="KW-1185">Reference proteome</keyword>
<dbReference type="EMBL" id="VSWC01000170">
    <property type="protein sequence ID" value="KAA1072093.1"/>
    <property type="molecule type" value="Genomic_DNA"/>
</dbReference>
<name>A0A5B0M7D6_PUCGR</name>
<evidence type="ECO:0000313" key="2">
    <source>
        <dbReference type="EMBL" id="KAA1072093.1"/>
    </source>
</evidence>
<feature type="region of interest" description="Disordered" evidence="1">
    <location>
        <begin position="1"/>
        <end position="45"/>
    </location>
</feature>
<feature type="compositionally biased region" description="Polar residues" evidence="1">
    <location>
        <begin position="25"/>
        <end position="45"/>
    </location>
</feature>
<accession>A0A5B0M7D6</accession>
<dbReference type="AlphaFoldDB" id="A0A5B0M7D6"/>
<sequence length="90" mass="9496">MGSKPDALAVIESPQAGPEGGKQADCQTLSASSPSQDSTPDVNPTIPSCQVKHCLSCSSLIRWDFQSHASSLTCSRKPEKTPTPRWDPAG</sequence>
<feature type="region of interest" description="Disordered" evidence="1">
    <location>
        <begin position="70"/>
        <end position="90"/>
    </location>
</feature>
<dbReference type="Proteomes" id="UP000324748">
    <property type="component" value="Unassembled WGS sequence"/>
</dbReference>
<evidence type="ECO:0000256" key="1">
    <source>
        <dbReference type="SAM" id="MobiDB-lite"/>
    </source>
</evidence>
<evidence type="ECO:0000313" key="3">
    <source>
        <dbReference type="Proteomes" id="UP000324748"/>
    </source>
</evidence>
<reference evidence="2 3" key="1">
    <citation type="submission" date="2019-05" db="EMBL/GenBank/DDBJ databases">
        <title>Emergence of the Ug99 lineage of the wheat stem rust pathogen through somatic hybridization.</title>
        <authorList>
            <person name="Li F."/>
            <person name="Upadhyaya N.M."/>
            <person name="Sperschneider J."/>
            <person name="Matny O."/>
            <person name="Nguyen-Phuc H."/>
            <person name="Mago R."/>
            <person name="Raley C."/>
            <person name="Miller M.E."/>
            <person name="Silverstein K.A.T."/>
            <person name="Henningsen E."/>
            <person name="Hirsch C.D."/>
            <person name="Visser B."/>
            <person name="Pretorius Z.A."/>
            <person name="Steffenson B.J."/>
            <person name="Schwessinger B."/>
            <person name="Dodds P.N."/>
            <person name="Figueroa M."/>
        </authorList>
    </citation>
    <scope>NUCLEOTIDE SEQUENCE [LARGE SCALE GENOMIC DNA]</scope>
    <source>
        <strain evidence="2">21-0</strain>
    </source>
</reference>
<gene>
    <name evidence="2" type="ORF">PGT21_027657</name>
</gene>
<protein>
    <submittedName>
        <fullName evidence="2">Uncharacterized protein</fullName>
    </submittedName>
</protein>
<comment type="caution">
    <text evidence="2">The sequence shown here is derived from an EMBL/GenBank/DDBJ whole genome shotgun (WGS) entry which is preliminary data.</text>
</comment>
<proteinExistence type="predicted"/>
<organism evidence="2 3">
    <name type="scientific">Puccinia graminis f. sp. tritici</name>
    <dbReference type="NCBI Taxonomy" id="56615"/>
    <lineage>
        <taxon>Eukaryota</taxon>
        <taxon>Fungi</taxon>
        <taxon>Dikarya</taxon>
        <taxon>Basidiomycota</taxon>
        <taxon>Pucciniomycotina</taxon>
        <taxon>Pucciniomycetes</taxon>
        <taxon>Pucciniales</taxon>
        <taxon>Pucciniaceae</taxon>
        <taxon>Puccinia</taxon>
    </lineage>
</organism>